<dbReference type="NCBIfam" id="TIGR02887">
    <property type="entry name" value="spore_ger_x_C"/>
    <property type="match status" value="1"/>
</dbReference>
<dbReference type="GO" id="GO:0016020">
    <property type="term" value="C:membrane"/>
    <property type="evidence" value="ECO:0007669"/>
    <property type="project" value="UniProtKB-SubCell"/>
</dbReference>
<dbReference type="PROSITE" id="PS51257">
    <property type="entry name" value="PROKAR_LIPOPROTEIN"/>
    <property type="match status" value="1"/>
</dbReference>
<reference evidence="10 11" key="1">
    <citation type="submission" date="2020-04" db="EMBL/GenBank/DDBJ databases">
        <title>Genome-Wide Identification of 5-Methylcytosine Sites in Bacterial Genomes By High-Throughput Sequencing of MspJI Restriction Fragments.</title>
        <authorList>
            <person name="Wu V."/>
        </authorList>
    </citation>
    <scope>NUCLEOTIDE SEQUENCE [LARGE SCALE GENOMIC DNA]</scope>
    <source>
        <strain evidence="10 11">S2</strain>
    </source>
</reference>
<feature type="domain" description="Spore germination protein N-terminal" evidence="9">
    <location>
        <begin position="22"/>
        <end position="214"/>
    </location>
</feature>
<keyword evidence="5" id="KW-0472">Membrane</keyword>
<evidence type="ECO:0000259" key="9">
    <source>
        <dbReference type="Pfam" id="PF25198"/>
    </source>
</evidence>
<dbReference type="InterPro" id="IPR046953">
    <property type="entry name" value="Spore_GerAC-like_C"/>
</dbReference>
<keyword evidence="6" id="KW-0564">Palmitate</keyword>
<dbReference type="Pfam" id="PF05504">
    <property type="entry name" value="Spore_GerAC"/>
    <property type="match status" value="1"/>
</dbReference>
<dbReference type="Pfam" id="PF25198">
    <property type="entry name" value="Spore_GerAC_N"/>
    <property type="match status" value="1"/>
</dbReference>
<protein>
    <submittedName>
        <fullName evidence="10">Ger(X)C family spore germination protein</fullName>
    </submittedName>
</protein>
<sequence length="400" mass="44602">MSRFKLCITLGVFSAFLTGCWDHVEIEDRGFIIGIAIDLAEETGEKLDESEGEYRYKGTYQFVVPSGLSQGASGQGGQGGASQKAYNNLVIEDETISGQSRHLAEETSRTPFNEHLQSIIISENVAKIPKALGNVLDFFLRDSETRRGIKVMIAEGEAGPILGIQPTPENLPVMHIDSIVENSFKNARILPEKRIGSIHERLIDKTSFVVPKIKMDNQKINIAGAAVFHGRNNQMIGFINGDITEGLNLITGDYKGGILKTKVENKLVVYEIKREKSSVKVESKNKENIQFHIKIEAEGQIGESFGSLDYMNPKILSKVETAVEKEIERKVSKTIKTFQEDLRVDALGLGGYLQREDYDTWKRIKQDWDDGKNYFSTSTIKVQADIIVQTPGAIIESEKQ</sequence>
<comment type="subcellular location">
    <subcellularLocation>
        <location evidence="1">Membrane</location>
        <topology evidence="1">Lipid-anchor</topology>
    </subcellularLocation>
</comment>
<gene>
    <name evidence="10" type="ORF">HFZ78_19925</name>
</gene>
<evidence type="ECO:0000256" key="3">
    <source>
        <dbReference type="ARBA" id="ARBA00022544"/>
    </source>
</evidence>
<keyword evidence="4" id="KW-0732">Signal</keyword>
<dbReference type="Gene3D" id="3.30.300.210">
    <property type="entry name" value="Nutrient germinant receptor protein C, domain 3"/>
    <property type="match status" value="1"/>
</dbReference>
<dbReference type="AlphaFoldDB" id="A0A6H1P5J4"/>
<dbReference type="PANTHER" id="PTHR35789:SF1">
    <property type="entry name" value="SPORE GERMINATION PROTEIN B3"/>
    <property type="match status" value="1"/>
</dbReference>
<keyword evidence="3" id="KW-0309">Germination</keyword>
<dbReference type="EMBL" id="CP051128">
    <property type="protein sequence ID" value="QIZ08687.1"/>
    <property type="molecule type" value="Genomic_DNA"/>
</dbReference>
<comment type="similarity">
    <text evidence="2">Belongs to the GerABKC lipoprotein family.</text>
</comment>
<reference evidence="10 11" key="2">
    <citation type="submission" date="2020-04" db="EMBL/GenBank/DDBJ databases">
        <authorList>
            <person name="Fomenkov A."/>
            <person name="Anton B.P."/>
            <person name="Roberts R.J."/>
        </authorList>
    </citation>
    <scope>NUCLEOTIDE SEQUENCE [LARGE SCALE GENOMIC DNA]</scope>
    <source>
        <strain evidence="10 11">S2</strain>
    </source>
</reference>
<proteinExistence type="inferred from homology"/>
<dbReference type="PANTHER" id="PTHR35789">
    <property type="entry name" value="SPORE GERMINATION PROTEIN B3"/>
    <property type="match status" value="1"/>
</dbReference>
<accession>A0A6H1P5J4</accession>
<organism evidence="10 11">
    <name type="scientific">Priestia megaterium</name>
    <name type="common">Bacillus megaterium</name>
    <dbReference type="NCBI Taxonomy" id="1404"/>
    <lineage>
        <taxon>Bacteria</taxon>
        <taxon>Bacillati</taxon>
        <taxon>Bacillota</taxon>
        <taxon>Bacilli</taxon>
        <taxon>Bacillales</taxon>
        <taxon>Bacillaceae</taxon>
        <taxon>Priestia</taxon>
    </lineage>
</organism>
<evidence type="ECO:0000256" key="6">
    <source>
        <dbReference type="ARBA" id="ARBA00023139"/>
    </source>
</evidence>
<dbReference type="InterPro" id="IPR008844">
    <property type="entry name" value="Spore_GerAC-like"/>
</dbReference>
<name>A0A6H1P5J4_PRIMG</name>
<evidence type="ECO:0000256" key="1">
    <source>
        <dbReference type="ARBA" id="ARBA00004635"/>
    </source>
</evidence>
<keyword evidence="7" id="KW-0449">Lipoprotein</keyword>
<evidence type="ECO:0000313" key="11">
    <source>
        <dbReference type="Proteomes" id="UP000501868"/>
    </source>
</evidence>
<dbReference type="InterPro" id="IPR038501">
    <property type="entry name" value="Spore_GerAC_C_sf"/>
</dbReference>
<dbReference type="GO" id="GO:0009847">
    <property type="term" value="P:spore germination"/>
    <property type="evidence" value="ECO:0007669"/>
    <property type="project" value="InterPro"/>
</dbReference>
<dbReference type="InterPro" id="IPR057336">
    <property type="entry name" value="GerAC_N"/>
</dbReference>
<feature type="domain" description="Spore germination GerAC-like C-terminal" evidence="8">
    <location>
        <begin position="224"/>
        <end position="392"/>
    </location>
</feature>
<dbReference type="Proteomes" id="UP000501868">
    <property type="component" value="Chromosome"/>
</dbReference>
<evidence type="ECO:0000259" key="8">
    <source>
        <dbReference type="Pfam" id="PF05504"/>
    </source>
</evidence>
<evidence type="ECO:0000256" key="4">
    <source>
        <dbReference type="ARBA" id="ARBA00022729"/>
    </source>
</evidence>
<evidence type="ECO:0000313" key="10">
    <source>
        <dbReference type="EMBL" id="QIZ08687.1"/>
    </source>
</evidence>
<evidence type="ECO:0000256" key="5">
    <source>
        <dbReference type="ARBA" id="ARBA00023136"/>
    </source>
</evidence>
<evidence type="ECO:0000256" key="2">
    <source>
        <dbReference type="ARBA" id="ARBA00007886"/>
    </source>
</evidence>
<evidence type="ECO:0000256" key="7">
    <source>
        <dbReference type="ARBA" id="ARBA00023288"/>
    </source>
</evidence>